<organismHost>
    <name type="scientific">Paramecium bursaria</name>
    <dbReference type="NCBI Taxonomy" id="74790"/>
</organismHost>
<proteinExistence type="predicted"/>
<protein>
    <submittedName>
        <fullName evidence="1">Uncharacterized protein m751R</fullName>
    </submittedName>
</protein>
<accession>A7IVD1</accession>
<gene>
    <name evidence="1" type="primary">m751R</name>
    <name evidence="1" type="ORF">MT325_m751R</name>
</gene>
<dbReference type="Proteomes" id="UP000246715">
    <property type="component" value="Segment"/>
</dbReference>
<name>A7IVD1_PBCVM</name>
<sequence length="102" mass="11368">MAFSEPVFCTKGLLVVTGARESKNANPFTTYRTKQCHLIILPLKNELVSSEKQRNYVGIGFFLDMVDRREDVCANDRKYTTNQDDRETGGSAGCICGNDIAI</sequence>
<evidence type="ECO:0000313" key="2">
    <source>
        <dbReference type="Proteomes" id="UP000246715"/>
    </source>
</evidence>
<evidence type="ECO:0000313" key="1">
    <source>
        <dbReference type="EMBL" id="ABT14305.1"/>
    </source>
</evidence>
<organism evidence="1 2">
    <name type="scientific">Paramecium bursaria Chlorella virus MT325</name>
    <name type="common">PBCV-MT325</name>
    <dbReference type="NCBI Taxonomy" id="346932"/>
    <lineage>
        <taxon>Viruses</taxon>
        <taxon>Varidnaviria</taxon>
        <taxon>Bamfordvirae</taxon>
        <taxon>Nucleocytoviricota</taxon>
        <taxon>Megaviricetes</taxon>
        <taxon>Algavirales</taxon>
        <taxon>Phycodnaviridae</taxon>
        <taxon>Chlorovirus</taxon>
        <taxon>Chlorovirus conductrix</taxon>
        <taxon>Paramecium bursaria Chlorella virus A1</taxon>
    </lineage>
</organism>
<dbReference type="EMBL" id="DQ491001">
    <property type="protein sequence ID" value="ABT14305.1"/>
    <property type="molecule type" value="Genomic_DNA"/>
</dbReference>
<reference evidence="1 2" key="1">
    <citation type="journal article" date="2007" name="Virology">
        <title>Sequence and annotation of the 314-kb MT325 and the 321-kb FR483 viruses that infect Chlorella Pbi.</title>
        <authorList>
            <person name="Fitzgerald L.A."/>
            <person name="Graves M.V."/>
            <person name="Li X."/>
            <person name="Feldblyum T."/>
            <person name="Hartigan J."/>
            <person name="Van Etten J.L."/>
        </authorList>
    </citation>
    <scope>NUCLEOTIDE SEQUENCE [LARGE SCALE GENOMIC DNA]</scope>
    <source>
        <strain evidence="1 2">MT325</strain>
    </source>
</reference>